<feature type="region of interest" description="Disordered" evidence="4">
    <location>
        <begin position="318"/>
        <end position="371"/>
    </location>
</feature>
<organism evidence="5 6">
    <name type="scientific">Wallemia mellicola</name>
    <dbReference type="NCBI Taxonomy" id="1708541"/>
    <lineage>
        <taxon>Eukaryota</taxon>
        <taxon>Fungi</taxon>
        <taxon>Dikarya</taxon>
        <taxon>Basidiomycota</taxon>
        <taxon>Wallemiomycotina</taxon>
        <taxon>Wallemiomycetes</taxon>
        <taxon>Wallemiales</taxon>
        <taxon>Wallemiaceae</taxon>
        <taxon>Wallemia</taxon>
    </lineage>
</organism>
<feature type="compositionally biased region" description="Low complexity" evidence="4">
    <location>
        <begin position="330"/>
        <end position="339"/>
    </location>
</feature>
<gene>
    <name evidence="5" type="ORF">E3Q17_01430</name>
</gene>
<feature type="compositionally biased region" description="Polar residues" evidence="4">
    <location>
        <begin position="399"/>
        <end position="426"/>
    </location>
</feature>
<dbReference type="AlphaFoldDB" id="A0A4T0NXT9"/>
<sequence>MSNNLIALSANKLVLIDDLDQFSAINLQKSLQFLVQYDNKLLLAGTDGAFSFDNALNTLNQLVLPVTSISSTNLEPITAVDASSNILYFARENNLYSSDIPTKRIQLIYQGHTGVIVGLSLSRDQTHLASCSKAGALILHSIHQQTYNILNYHPREALSYLSFSPHSNNILCTGTYSGSLLIHNTSFIDDFPYLIFPKLHPSPIMAIDFSQASKSLVASVSRDGWIAVVDLDNKSVIRVISTGYTLNCLAFEGALLVAGTSDGRILVYNLRSGNAPQNIQCSTEAITGVVFQKDKRKSSGLRSRDYAVHFAEPLVKDDRGEQLTREKKSSSSGNLSLLGHNRHSTHSTSSLLSQVQPPAPPPKDLPVYMPSSAGALRPQATLSEKVHSDELLHSRPRRTSTNQPRPVSMATSNDSNLATVNGNLNATVPRRRRHSSRSERPRVEDLDWLKEAREVREKHKSTTSAPVSYHNNTNLKRSGSSASLHHSRTNSLDKVDKVQNQEDALKKLVDSAQALNLSSEIQRARDVLEMDYKSKLEACTQEIRKLRSENALLRRENDRLRRQS</sequence>
<evidence type="ECO:0000313" key="5">
    <source>
        <dbReference type="EMBL" id="TIC02454.1"/>
    </source>
</evidence>
<accession>A0A4T0NXT9</accession>
<dbReference type="InterPro" id="IPR036322">
    <property type="entry name" value="WD40_repeat_dom_sf"/>
</dbReference>
<feature type="compositionally biased region" description="Basic and acidic residues" evidence="4">
    <location>
        <begin position="318"/>
        <end position="329"/>
    </location>
</feature>
<dbReference type="PANTHER" id="PTHR19857:SF21">
    <property type="entry name" value="ANAPHASE-PROMOTING COMPLEX SUBUNIT 4 WD40 DOMAIN-CONTAINING PROTEIN"/>
    <property type="match status" value="1"/>
</dbReference>
<name>A0A4T0NXT9_9BASI</name>
<dbReference type="InterPro" id="IPR051179">
    <property type="entry name" value="WD_repeat_multifunction"/>
</dbReference>
<dbReference type="InterPro" id="IPR015943">
    <property type="entry name" value="WD40/YVTN_repeat-like_dom_sf"/>
</dbReference>
<dbReference type="InterPro" id="IPR001680">
    <property type="entry name" value="WD40_rpt"/>
</dbReference>
<evidence type="ECO:0000256" key="1">
    <source>
        <dbReference type="ARBA" id="ARBA00022574"/>
    </source>
</evidence>
<dbReference type="Gene3D" id="2.130.10.10">
    <property type="entry name" value="YVTN repeat-like/Quinoprotein amine dehydrogenase"/>
    <property type="match status" value="2"/>
</dbReference>
<keyword evidence="1" id="KW-0853">WD repeat</keyword>
<evidence type="ECO:0000256" key="2">
    <source>
        <dbReference type="ARBA" id="ARBA00022737"/>
    </source>
</evidence>
<comment type="caution">
    <text evidence="5">The sequence shown here is derived from an EMBL/GenBank/DDBJ whole genome shotgun (WGS) entry which is preliminary data.</text>
</comment>
<dbReference type="Pfam" id="PF00400">
    <property type="entry name" value="WD40"/>
    <property type="match status" value="1"/>
</dbReference>
<feature type="coiled-coil region" evidence="3">
    <location>
        <begin position="495"/>
        <end position="563"/>
    </location>
</feature>
<evidence type="ECO:0000256" key="3">
    <source>
        <dbReference type="SAM" id="Coils"/>
    </source>
</evidence>
<reference evidence="5 6" key="1">
    <citation type="submission" date="2019-03" db="EMBL/GenBank/DDBJ databases">
        <title>Sequencing 25 genomes of Wallemia mellicola.</title>
        <authorList>
            <person name="Gostincar C."/>
        </authorList>
    </citation>
    <scope>NUCLEOTIDE SEQUENCE [LARGE SCALE GENOMIC DNA]</scope>
    <source>
        <strain evidence="5 6">EXF-1262</strain>
    </source>
</reference>
<evidence type="ECO:0000313" key="6">
    <source>
        <dbReference type="Proteomes" id="UP000307169"/>
    </source>
</evidence>
<feature type="region of interest" description="Disordered" evidence="4">
    <location>
        <begin position="457"/>
        <end position="493"/>
    </location>
</feature>
<dbReference type="SUPFAM" id="SSF50978">
    <property type="entry name" value="WD40 repeat-like"/>
    <property type="match status" value="1"/>
</dbReference>
<keyword evidence="2" id="KW-0677">Repeat</keyword>
<dbReference type="SMART" id="SM00320">
    <property type="entry name" value="WD40"/>
    <property type="match status" value="4"/>
</dbReference>
<dbReference type="PANTHER" id="PTHR19857">
    <property type="entry name" value="MITOCHONDRIAL DIVISION PROTEIN 1-RELATED"/>
    <property type="match status" value="1"/>
</dbReference>
<feature type="region of interest" description="Disordered" evidence="4">
    <location>
        <begin position="385"/>
        <end position="442"/>
    </location>
</feature>
<protein>
    <submittedName>
        <fullName evidence="5">WD40 repeat-like protein</fullName>
    </submittedName>
</protein>
<dbReference type="EMBL" id="SPRH01000012">
    <property type="protein sequence ID" value="TIC02454.1"/>
    <property type="molecule type" value="Genomic_DNA"/>
</dbReference>
<proteinExistence type="predicted"/>
<feature type="compositionally biased region" description="Polar residues" evidence="4">
    <location>
        <begin position="462"/>
        <end position="490"/>
    </location>
</feature>
<evidence type="ECO:0000256" key="4">
    <source>
        <dbReference type="SAM" id="MobiDB-lite"/>
    </source>
</evidence>
<keyword evidence="3" id="KW-0175">Coiled coil</keyword>
<dbReference type="Proteomes" id="UP000307169">
    <property type="component" value="Unassembled WGS sequence"/>
</dbReference>